<dbReference type="Pfam" id="PF04187">
    <property type="entry name" value="Cofac_haem_bdg"/>
    <property type="match status" value="1"/>
</dbReference>
<evidence type="ECO:0000313" key="5">
    <source>
        <dbReference type="EMBL" id="SEF93428.1"/>
    </source>
</evidence>
<dbReference type="Pfam" id="PF13180">
    <property type="entry name" value="PDZ_2"/>
    <property type="match status" value="1"/>
</dbReference>
<dbReference type="eggNOG" id="COG0265">
    <property type="taxonomic scope" value="Bacteria"/>
</dbReference>
<dbReference type="KEGG" id="nmu:Nmul_A2382"/>
<dbReference type="eggNOG" id="COG3016">
    <property type="taxonomic scope" value="Bacteria"/>
</dbReference>
<accession>Q2Y6F0</accession>
<dbReference type="STRING" id="323848.Nmul_A2382"/>
<name>Q2Y6F0_NITMU</name>
<dbReference type="Proteomes" id="UP000002718">
    <property type="component" value="Chromosome"/>
</dbReference>
<dbReference type="SUPFAM" id="SSF50156">
    <property type="entry name" value="PDZ domain-like"/>
    <property type="match status" value="1"/>
</dbReference>
<dbReference type="AlphaFoldDB" id="Q2Y6F0"/>
<evidence type="ECO:0000256" key="2">
    <source>
        <dbReference type="SAM" id="SignalP"/>
    </source>
</evidence>
<dbReference type="CDD" id="cd14727">
    <property type="entry name" value="ChanN-like"/>
    <property type="match status" value="1"/>
</dbReference>
<dbReference type="InterPro" id="IPR001478">
    <property type="entry name" value="PDZ"/>
</dbReference>
<keyword evidence="2" id="KW-0732">Signal</keyword>
<feature type="chain" id="PRO_5014308815" evidence="2">
    <location>
        <begin position="32"/>
        <end position="436"/>
    </location>
</feature>
<feature type="signal peptide" evidence="2">
    <location>
        <begin position="1"/>
        <end position="31"/>
    </location>
</feature>
<organism evidence="4 6">
    <name type="scientific">Nitrosospira multiformis (strain ATCC 25196 / NCIMB 11849 / C 71)</name>
    <dbReference type="NCBI Taxonomy" id="323848"/>
    <lineage>
        <taxon>Bacteria</taxon>
        <taxon>Pseudomonadati</taxon>
        <taxon>Pseudomonadota</taxon>
        <taxon>Betaproteobacteria</taxon>
        <taxon>Nitrosomonadales</taxon>
        <taxon>Nitrosomonadaceae</taxon>
        <taxon>Nitrosospira</taxon>
    </lineage>
</organism>
<dbReference type="SMART" id="SM00228">
    <property type="entry name" value="PDZ"/>
    <property type="match status" value="1"/>
</dbReference>
<dbReference type="Gene3D" id="3.40.50.11550">
    <property type="match status" value="1"/>
</dbReference>
<keyword evidence="6" id="KW-1185">Reference proteome</keyword>
<evidence type="ECO:0000313" key="4">
    <source>
        <dbReference type="EMBL" id="ABB75671.1"/>
    </source>
</evidence>
<reference evidence="4 6" key="3">
    <citation type="journal article" date="2008" name="Appl. Environ. Microbiol.">
        <title>Complete genome sequence of Nitrosospira multiformis, an ammonia-oxidizing bacterium from the soil environment.</title>
        <authorList>
            <person name="Norton J.M."/>
            <person name="Klotz M.G."/>
            <person name="Stein L.Y."/>
            <person name="Arp D.J."/>
            <person name="Bottomley P.J."/>
            <person name="Chain P.S."/>
            <person name="Hauser L.J."/>
            <person name="Land M.L."/>
            <person name="Larimer F.W."/>
            <person name="Shin M.W."/>
            <person name="Starkenburg S.R."/>
        </authorList>
    </citation>
    <scope>NUCLEOTIDE SEQUENCE [LARGE SCALE GENOMIC DNA]</scope>
    <source>
        <strain evidence="4">ATCC 25196</strain>
        <strain evidence="6">ATCC 25196 / NCIMB 11849 / C 71</strain>
    </source>
</reference>
<dbReference type="EMBL" id="CP000103">
    <property type="protein sequence ID" value="ABB75671.1"/>
    <property type="molecule type" value="Genomic_DNA"/>
</dbReference>
<dbReference type="InterPro" id="IPR007314">
    <property type="entry name" value="Cofac_haem-bd_dom"/>
</dbReference>
<dbReference type="SUPFAM" id="SSF159501">
    <property type="entry name" value="EreA/ChaN-like"/>
    <property type="match status" value="1"/>
</dbReference>
<evidence type="ECO:0000256" key="1">
    <source>
        <dbReference type="SAM" id="MobiDB-lite"/>
    </source>
</evidence>
<feature type="domain" description="PDZ" evidence="3">
    <location>
        <begin position="349"/>
        <end position="421"/>
    </location>
</feature>
<evidence type="ECO:0000259" key="3">
    <source>
        <dbReference type="SMART" id="SM00228"/>
    </source>
</evidence>
<dbReference type="Gene3D" id="2.30.42.10">
    <property type="match status" value="1"/>
</dbReference>
<dbReference type="InterPro" id="IPR036034">
    <property type="entry name" value="PDZ_sf"/>
</dbReference>
<dbReference type="Proteomes" id="UP000236751">
    <property type="component" value="Unassembled WGS sequence"/>
</dbReference>
<feature type="region of interest" description="Disordered" evidence="1">
    <location>
        <begin position="36"/>
        <end position="59"/>
    </location>
</feature>
<sequence length="436" mass="47629">MKIFKAVPVAPLFVFLVSTLFVGIFPDTAFAQTKPSTEKYKEDGGVNKETSKEANKEAKGGECAPVGVWTVPGSVSGSGKISITDVVGRAARQAVVLLGEAHDNPEHHRWQLQTLAALHAERPDMVIGFEMFPRRVQKALDQWVAGELTEAQFLAASEWNTVWSTDAAMYMPLFHFARMNRVPMVALNIDTRLRRSVATKGFAGVPENEREGVTAPAEPSNAYLDYLLPIYGEHDRAGKKKAGASAGRDDPDFRRFVEGQQLWDRAMAQGIHSALDRPQRPLVVGIMGSGHIKYGYGVPHQLKHLGVTDAGMLLPWNSGTSCDLLTADIADAIFGTALPPLAADERPRQRLGIRFEMAQDGGGARVLQVEKGSIAEKADIRESDLIIEAAGLPVKQLNDIVEIVKRQAPGTWLPLKLKRGSDTMESVAKFSPMSKR</sequence>
<evidence type="ECO:0000313" key="6">
    <source>
        <dbReference type="Proteomes" id="UP000002718"/>
    </source>
</evidence>
<protein>
    <submittedName>
        <fullName evidence="4">PDZ/DHR/GLGF protein</fullName>
    </submittedName>
</protein>
<dbReference type="EMBL" id="FNVK01000016">
    <property type="protein sequence ID" value="SEF93428.1"/>
    <property type="molecule type" value="Genomic_DNA"/>
</dbReference>
<dbReference type="RefSeq" id="WP_011381672.1">
    <property type="nucleotide sequence ID" value="NC_007614.1"/>
</dbReference>
<reference evidence="4" key="1">
    <citation type="submission" date="2005-08" db="EMBL/GenBank/DDBJ databases">
        <title>Complete sequence of Chromosome 1 of Nitrosospira multiformis ATCC 25196.</title>
        <authorList>
            <consortium name="US DOE Joint Genome Institute"/>
            <person name="Copeland A."/>
            <person name="Lucas S."/>
            <person name="Lapidus A."/>
            <person name="Barry K."/>
            <person name="Detter J.C."/>
            <person name="Glavina T."/>
            <person name="Hammon N."/>
            <person name="Israni S."/>
            <person name="Pitluck S."/>
            <person name="Chain P."/>
            <person name="Malfatti S."/>
            <person name="Shin M."/>
            <person name="Vergez L."/>
            <person name="Schmutz J."/>
            <person name="Larimer F."/>
            <person name="Land M."/>
            <person name="Hauser L."/>
            <person name="Kyrpides N."/>
            <person name="Lykidis A."/>
            <person name="Richardson P."/>
        </authorList>
    </citation>
    <scope>NUCLEOTIDE SEQUENCE</scope>
    <source>
        <strain evidence="4">ATCC 25196</strain>
    </source>
</reference>
<gene>
    <name evidence="4" type="ordered locus">Nmul_A2382</name>
    <name evidence="5" type="ORF">SAMN05216403_11634</name>
</gene>
<evidence type="ECO:0000313" key="7">
    <source>
        <dbReference type="Proteomes" id="UP000236751"/>
    </source>
</evidence>
<reference evidence="5 7" key="4">
    <citation type="submission" date="2016-10" db="EMBL/GenBank/DDBJ databases">
        <authorList>
            <person name="de Groot N.N."/>
        </authorList>
    </citation>
    <scope>NUCLEOTIDE SEQUENCE [LARGE SCALE GENOMIC DNA]</scope>
    <source>
        <strain evidence="5 7">Nl13</strain>
    </source>
</reference>
<reference evidence="6" key="2">
    <citation type="submission" date="2005-08" db="EMBL/GenBank/DDBJ databases">
        <title>Complete sequence of chromosome 1 of Nitrosospira multiformis ATCC 25196.</title>
        <authorList>
            <person name="Copeland A."/>
            <person name="Lucas S."/>
            <person name="Lapidus A."/>
            <person name="Barry K."/>
            <person name="Detter J.C."/>
            <person name="Glavina T."/>
            <person name="Hammon N."/>
            <person name="Israni S."/>
            <person name="Pitluck S."/>
            <person name="Chain P."/>
            <person name="Malfatti S."/>
            <person name="Shin M."/>
            <person name="Vergez L."/>
            <person name="Schmutz J."/>
            <person name="Larimer F."/>
            <person name="Land M."/>
            <person name="Hauser L."/>
            <person name="Kyrpides N."/>
            <person name="Lykidis A."/>
            <person name="Richardson P."/>
        </authorList>
    </citation>
    <scope>NUCLEOTIDE SEQUENCE [LARGE SCALE GENOMIC DNA]</scope>
    <source>
        <strain evidence="6">ATCC 25196 / NCIMB 11849 / C 71</strain>
    </source>
</reference>
<proteinExistence type="predicted"/>
<dbReference type="HOGENOM" id="CLU_035488_1_0_4"/>